<accession>A0A1N6N6M3</accession>
<evidence type="ECO:0000313" key="6">
    <source>
        <dbReference type="EMBL" id="SIP87691.1"/>
    </source>
</evidence>
<dbReference type="GO" id="GO:0009307">
    <property type="term" value="P:DNA restriction-modification system"/>
    <property type="evidence" value="ECO:0007669"/>
    <property type="project" value="UniProtKB-KW"/>
</dbReference>
<keyword evidence="2" id="KW-0680">Restriction system</keyword>
<dbReference type="PANTHER" id="PTHR43140:SF1">
    <property type="entry name" value="TYPE I RESTRICTION ENZYME ECOKI SPECIFICITY SUBUNIT"/>
    <property type="match status" value="1"/>
</dbReference>
<protein>
    <submittedName>
        <fullName evidence="6">Type I restriction enzyme, S subunit</fullName>
    </submittedName>
</protein>
<feature type="coiled-coil region" evidence="4">
    <location>
        <begin position="398"/>
        <end position="425"/>
    </location>
</feature>
<dbReference type="CDD" id="cd17248">
    <property type="entry name" value="RMtype1_S_AmiI-TRD2-CR2_like"/>
    <property type="match status" value="1"/>
</dbReference>
<evidence type="ECO:0000256" key="1">
    <source>
        <dbReference type="ARBA" id="ARBA00010923"/>
    </source>
</evidence>
<feature type="domain" description="Type I restriction modification DNA specificity" evidence="5">
    <location>
        <begin position="24"/>
        <end position="193"/>
    </location>
</feature>
<dbReference type="OrthoDB" id="5298944at2"/>
<name>A0A1N6N6M3_9RHOO</name>
<organism evidence="6 7">
    <name type="scientific">Aromatoleum tolulyticum</name>
    <dbReference type="NCBI Taxonomy" id="34027"/>
    <lineage>
        <taxon>Bacteria</taxon>
        <taxon>Pseudomonadati</taxon>
        <taxon>Pseudomonadota</taxon>
        <taxon>Betaproteobacteria</taxon>
        <taxon>Rhodocyclales</taxon>
        <taxon>Rhodocyclaceae</taxon>
        <taxon>Aromatoleum</taxon>
    </lineage>
</organism>
<keyword evidence="4" id="KW-0175">Coiled coil</keyword>
<evidence type="ECO:0000259" key="5">
    <source>
        <dbReference type="Pfam" id="PF01420"/>
    </source>
</evidence>
<dbReference type="Pfam" id="PF01420">
    <property type="entry name" value="Methylase_S"/>
    <property type="match status" value="2"/>
</dbReference>
<dbReference type="EMBL" id="FTMD01000001">
    <property type="protein sequence ID" value="SIP87691.1"/>
    <property type="molecule type" value="Genomic_DNA"/>
</dbReference>
<sequence length="456" mass="50472">MSLPRYPEYKDSRVEWLRDVPTHWTVMPIRLAARLESGHTPSRNRPDWWEDCSVPWFTLADVSQIRRGGADVIYDTKEKVSELGLQNSSARRLPAGTVMLSRTASVGFSAIMGVEMATTQDFANWVCSSSLRPRFLLHVFRAMRGEFVRLMMGSTHNTIYMPDIAALRFALPPVEEQDAVVSFLDRETAKIDSLIAEQEKLIALLGEKRQATISHAVTKGLNPDAPMKDSGLAWLGEVPAHWELRSISSLSTKITNGYVGPTRDILVDDGVRYLQSLHIKSGCISFNVPYYVREEWSREHKKSILAVGDVLIVQTGDIGQVAAVSDEFAGCNCHALIIVSPVASVVAGDWLALVLNSNFGLHSLLSIQTGALHPHLNCGNVKDLYVPVPPLGEQQDIASFVRTQAAQLEALRREAERAVTLFKERRSALIAAAVTGQIDVRSVVPPTKNIREELTI</sequence>
<dbReference type="GO" id="GO:0003677">
    <property type="term" value="F:DNA binding"/>
    <property type="evidence" value="ECO:0007669"/>
    <property type="project" value="UniProtKB-KW"/>
</dbReference>
<dbReference type="InterPro" id="IPR000055">
    <property type="entry name" value="Restrct_endonuc_typeI_TRD"/>
</dbReference>
<proteinExistence type="inferred from homology"/>
<dbReference type="InterPro" id="IPR051212">
    <property type="entry name" value="Type-I_RE_S_subunit"/>
</dbReference>
<gene>
    <name evidence="6" type="ORF">SAMN05421829_101123</name>
</gene>
<evidence type="ECO:0000313" key="7">
    <source>
        <dbReference type="Proteomes" id="UP000186819"/>
    </source>
</evidence>
<keyword evidence="3" id="KW-0238">DNA-binding</keyword>
<dbReference type="PANTHER" id="PTHR43140">
    <property type="entry name" value="TYPE-1 RESTRICTION ENZYME ECOKI SPECIFICITY PROTEIN"/>
    <property type="match status" value="1"/>
</dbReference>
<dbReference type="SUPFAM" id="SSF116734">
    <property type="entry name" value="DNA methylase specificity domain"/>
    <property type="match status" value="2"/>
</dbReference>
<reference evidence="7" key="1">
    <citation type="submission" date="2017-01" db="EMBL/GenBank/DDBJ databases">
        <authorList>
            <person name="Varghese N."/>
            <person name="Submissions S."/>
        </authorList>
    </citation>
    <scope>NUCLEOTIDE SEQUENCE [LARGE SCALE GENOMIC DNA]</scope>
    <source>
        <strain evidence="7">ATCC 51758</strain>
    </source>
</reference>
<keyword evidence="7" id="KW-1185">Reference proteome</keyword>
<dbReference type="RefSeq" id="WP_084204908.1">
    <property type="nucleotide sequence ID" value="NZ_FTMD01000001.1"/>
</dbReference>
<evidence type="ECO:0000256" key="2">
    <source>
        <dbReference type="ARBA" id="ARBA00022747"/>
    </source>
</evidence>
<dbReference type="AlphaFoldDB" id="A0A1N6N6M3"/>
<evidence type="ECO:0000256" key="3">
    <source>
        <dbReference type="ARBA" id="ARBA00023125"/>
    </source>
</evidence>
<dbReference type="Gene3D" id="3.90.220.20">
    <property type="entry name" value="DNA methylase specificity domains"/>
    <property type="match status" value="2"/>
</dbReference>
<dbReference type="Gene3D" id="1.10.287.1120">
    <property type="entry name" value="Bipartite methylase S protein"/>
    <property type="match status" value="1"/>
</dbReference>
<dbReference type="Proteomes" id="UP000186819">
    <property type="component" value="Unassembled WGS sequence"/>
</dbReference>
<dbReference type="STRING" id="34027.SAMN05421829_101123"/>
<comment type="similarity">
    <text evidence="1">Belongs to the type-I restriction system S methylase family.</text>
</comment>
<feature type="domain" description="Type I restriction modification DNA specificity" evidence="5">
    <location>
        <begin position="295"/>
        <end position="408"/>
    </location>
</feature>
<dbReference type="InterPro" id="IPR044946">
    <property type="entry name" value="Restrct_endonuc_typeI_TRD_sf"/>
</dbReference>
<evidence type="ECO:0000256" key="4">
    <source>
        <dbReference type="SAM" id="Coils"/>
    </source>
</evidence>